<dbReference type="EMBL" id="MCGT01000042">
    <property type="protein sequence ID" value="ORX45512.1"/>
    <property type="molecule type" value="Genomic_DNA"/>
</dbReference>
<dbReference type="PANTHER" id="PTHR13465">
    <property type="entry name" value="UPF0183 PROTEIN"/>
    <property type="match status" value="1"/>
</dbReference>
<comment type="caution">
    <text evidence="3">The sequence shown here is derived from an EMBL/GenBank/DDBJ whole genome shotgun (WGS) entry which is preliminary data.</text>
</comment>
<accession>A0A1X2G6J4</accession>
<feature type="region of interest" description="Disordered" evidence="2">
    <location>
        <begin position="280"/>
        <end position="300"/>
    </location>
</feature>
<evidence type="ECO:0000256" key="1">
    <source>
        <dbReference type="ARBA" id="ARBA00024339"/>
    </source>
</evidence>
<dbReference type="OrthoDB" id="411211at2759"/>
<sequence length="468" mass="53271">MTPQRPSIHETKEVKRIELIIVPGKSLGPFRLGLSLWDTIQFLRDKVFFFPKVDLKYDEKEPLRYPVILTLPMNGIHLWFDASLQRLKCIECFDPSKVKLVYQNGDVSSSRTIPTFLSIYKSFGPTYPGDFDEPQCTYTLSYPGVSFAFPIPTKYHDIYKQSNDLPLEFPDGTTPIASKLYVFPSQSPNWVSAALPNISKLLTEIGDGLKYGKWGRRDVEKVVAKVSQGIELHFPSHEGKDEGQHQVDILLGCTTVQEILSDLGRPSRLFYKEEDKMKIHSVDEPSNKSGSSDLNDEDERDIGQRDEATDYFLNYFHLGLDFLIDGSRHVCVKIVLHGNIPGHFDFQRYKRCPYQIILPTKKKNGKKDLPKDMLVDVTSDPKDDQVPNNIITNTMKITTMQQRIPWTTGNQITTKPTDQTQIEQHKPVILTRGSNEQNPFGSTYLTGYSQGIVMEVMKNGDVPSIVLF</sequence>
<dbReference type="InterPro" id="IPR005373">
    <property type="entry name" value="PHAF1"/>
</dbReference>
<keyword evidence="4" id="KW-1185">Reference proteome</keyword>
<dbReference type="Proteomes" id="UP000242146">
    <property type="component" value="Unassembled WGS sequence"/>
</dbReference>
<dbReference type="PANTHER" id="PTHR13465:SF2">
    <property type="entry name" value="PHAGOSOME ASSEMBLY FACTOR 1"/>
    <property type="match status" value="1"/>
</dbReference>
<evidence type="ECO:0000256" key="2">
    <source>
        <dbReference type="SAM" id="MobiDB-lite"/>
    </source>
</evidence>
<reference evidence="3 4" key="1">
    <citation type="submission" date="2016-07" db="EMBL/GenBank/DDBJ databases">
        <title>Pervasive Adenine N6-methylation of Active Genes in Fungi.</title>
        <authorList>
            <consortium name="DOE Joint Genome Institute"/>
            <person name="Mondo S.J."/>
            <person name="Dannebaum R.O."/>
            <person name="Kuo R.C."/>
            <person name="Labutti K."/>
            <person name="Haridas S."/>
            <person name="Kuo A."/>
            <person name="Salamov A."/>
            <person name="Ahrendt S.R."/>
            <person name="Lipzen A."/>
            <person name="Sullivan W."/>
            <person name="Andreopoulos W.B."/>
            <person name="Clum A."/>
            <person name="Lindquist E."/>
            <person name="Daum C."/>
            <person name="Ramamoorthy G.K."/>
            <person name="Gryganskyi A."/>
            <person name="Culley D."/>
            <person name="Magnuson J.K."/>
            <person name="James T.Y."/>
            <person name="O'Malley M.A."/>
            <person name="Stajich J.E."/>
            <person name="Spatafora J.W."/>
            <person name="Visel A."/>
            <person name="Grigoriev I.V."/>
        </authorList>
    </citation>
    <scope>NUCLEOTIDE SEQUENCE [LARGE SCALE GENOMIC DNA]</scope>
    <source>
        <strain evidence="3 4">NRRL 3301</strain>
    </source>
</reference>
<dbReference type="GO" id="GO:0043001">
    <property type="term" value="P:Golgi to plasma membrane protein transport"/>
    <property type="evidence" value="ECO:0007669"/>
    <property type="project" value="TreeGrafter"/>
</dbReference>
<proteinExistence type="inferred from homology"/>
<comment type="similarity">
    <text evidence="1">Belongs to the PHAF1 family.</text>
</comment>
<evidence type="ECO:0000313" key="4">
    <source>
        <dbReference type="Proteomes" id="UP000242146"/>
    </source>
</evidence>
<evidence type="ECO:0000313" key="3">
    <source>
        <dbReference type="EMBL" id="ORX45512.1"/>
    </source>
</evidence>
<organism evidence="3 4">
    <name type="scientific">Hesseltinella vesiculosa</name>
    <dbReference type="NCBI Taxonomy" id="101127"/>
    <lineage>
        <taxon>Eukaryota</taxon>
        <taxon>Fungi</taxon>
        <taxon>Fungi incertae sedis</taxon>
        <taxon>Mucoromycota</taxon>
        <taxon>Mucoromycotina</taxon>
        <taxon>Mucoromycetes</taxon>
        <taxon>Mucorales</taxon>
        <taxon>Cunninghamellaceae</taxon>
        <taxon>Hesseltinella</taxon>
    </lineage>
</organism>
<dbReference type="AlphaFoldDB" id="A0A1X2G6J4"/>
<gene>
    <name evidence="3" type="ORF">DM01DRAFT_1340019</name>
</gene>
<name>A0A1X2G6J4_9FUNG</name>
<protein>
    <submittedName>
        <fullName evidence="3">UPF0183-domain-containing protein</fullName>
    </submittedName>
</protein>
<dbReference type="Pfam" id="PF03676">
    <property type="entry name" value="PHAF1"/>
    <property type="match status" value="1"/>
</dbReference>
<dbReference type="GO" id="GO:0005802">
    <property type="term" value="C:trans-Golgi network"/>
    <property type="evidence" value="ECO:0007669"/>
    <property type="project" value="TreeGrafter"/>
</dbReference>
<dbReference type="InterPro" id="IPR039156">
    <property type="entry name" value="PHAF1/BROMI"/>
</dbReference>